<dbReference type="GO" id="GO:0003964">
    <property type="term" value="F:RNA-directed DNA polymerase activity"/>
    <property type="evidence" value="ECO:0007669"/>
    <property type="project" value="UniProtKB-KW"/>
</dbReference>
<keyword evidence="2" id="KW-0695">RNA-directed DNA polymerase</keyword>
<evidence type="ECO:0000259" key="1">
    <source>
        <dbReference type="PROSITE" id="PS50878"/>
    </source>
</evidence>
<proteinExistence type="predicted"/>
<dbReference type="AlphaFoldDB" id="A0A4Y2Q7X1"/>
<comment type="caution">
    <text evidence="2">The sequence shown here is derived from an EMBL/GenBank/DDBJ whole genome shotgun (WGS) entry which is preliminary data.</text>
</comment>
<protein>
    <submittedName>
        <fullName evidence="2">Putative RNA-directed DNA polymerase from transposon BS</fullName>
    </submittedName>
</protein>
<dbReference type="InterPro" id="IPR000477">
    <property type="entry name" value="RT_dom"/>
</dbReference>
<organism evidence="2 3">
    <name type="scientific">Araneus ventricosus</name>
    <name type="common">Orbweaver spider</name>
    <name type="synonym">Epeira ventricosa</name>
    <dbReference type="NCBI Taxonomy" id="182803"/>
    <lineage>
        <taxon>Eukaryota</taxon>
        <taxon>Metazoa</taxon>
        <taxon>Ecdysozoa</taxon>
        <taxon>Arthropoda</taxon>
        <taxon>Chelicerata</taxon>
        <taxon>Arachnida</taxon>
        <taxon>Araneae</taxon>
        <taxon>Araneomorphae</taxon>
        <taxon>Entelegynae</taxon>
        <taxon>Araneoidea</taxon>
        <taxon>Araneidae</taxon>
        <taxon>Araneus</taxon>
    </lineage>
</organism>
<name>A0A4Y2Q7X1_ARAVE</name>
<dbReference type="SUPFAM" id="SSF56672">
    <property type="entry name" value="DNA/RNA polymerases"/>
    <property type="match status" value="1"/>
</dbReference>
<keyword evidence="3" id="KW-1185">Reference proteome</keyword>
<sequence length="285" mass="32810">MVNARLVYQLEKTRCIPTFSSGFRKGKSTIDNIINLEAQIRNAFVRRNHLVSIFFDIEKAYDHTWRHRILRSLHDSAFQGNLSIFIQNFLSSRIFRVRLGNIFSQPFMQDEGVPQGSVLSVTLFSLHFSKILTILPSAVSAALYVDDLQIYCHGSGINLIERQLQHAVNKLLIWFNDNGHTLSPTKSSCVHFCRKRGVHPDPVIRIHDTVIPVIEKVPFLGIILDLKLTFLPHVLQLRKRCEKLLNIIKTLSTTSWGADRLCSGFISRWFFHPLIMDANLWFCLL</sequence>
<dbReference type="PANTHER" id="PTHR36688">
    <property type="entry name" value="ENDO/EXONUCLEASE/PHOSPHATASE DOMAIN-CONTAINING PROTEIN"/>
    <property type="match status" value="1"/>
</dbReference>
<keyword evidence="2" id="KW-0548">Nucleotidyltransferase</keyword>
<feature type="domain" description="Reverse transcriptase" evidence="1">
    <location>
        <begin position="1"/>
        <end position="224"/>
    </location>
</feature>
<evidence type="ECO:0000313" key="3">
    <source>
        <dbReference type="Proteomes" id="UP000499080"/>
    </source>
</evidence>
<dbReference type="Pfam" id="PF00078">
    <property type="entry name" value="RVT_1"/>
    <property type="match status" value="1"/>
</dbReference>
<dbReference type="InterPro" id="IPR043502">
    <property type="entry name" value="DNA/RNA_pol_sf"/>
</dbReference>
<dbReference type="InterPro" id="IPR052560">
    <property type="entry name" value="RdDP_mobile_element"/>
</dbReference>
<dbReference type="CDD" id="cd01650">
    <property type="entry name" value="RT_nLTR_like"/>
    <property type="match status" value="1"/>
</dbReference>
<accession>A0A4Y2Q7X1</accession>
<reference evidence="2 3" key="1">
    <citation type="journal article" date="2019" name="Sci. Rep.">
        <title>Orb-weaving spider Araneus ventricosus genome elucidates the spidroin gene catalogue.</title>
        <authorList>
            <person name="Kono N."/>
            <person name="Nakamura H."/>
            <person name="Ohtoshi R."/>
            <person name="Moran D.A.P."/>
            <person name="Shinohara A."/>
            <person name="Yoshida Y."/>
            <person name="Fujiwara M."/>
            <person name="Mori M."/>
            <person name="Tomita M."/>
            <person name="Arakawa K."/>
        </authorList>
    </citation>
    <scope>NUCLEOTIDE SEQUENCE [LARGE SCALE GENOMIC DNA]</scope>
</reference>
<dbReference type="Proteomes" id="UP000499080">
    <property type="component" value="Unassembled WGS sequence"/>
</dbReference>
<dbReference type="PANTHER" id="PTHR36688:SF1">
    <property type="entry name" value="ENDONUCLEASE_EXONUCLEASE_PHOSPHATASE DOMAIN-CONTAINING PROTEIN"/>
    <property type="match status" value="1"/>
</dbReference>
<dbReference type="EMBL" id="BGPR01297592">
    <property type="protein sequence ID" value="GBN59183.1"/>
    <property type="molecule type" value="Genomic_DNA"/>
</dbReference>
<gene>
    <name evidence="2" type="primary">RTase_415</name>
    <name evidence="2" type="ORF">AVEN_146369_1</name>
</gene>
<evidence type="ECO:0000313" key="2">
    <source>
        <dbReference type="EMBL" id="GBN59183.1"/>
    </source>
</evidence>
<keyword evidence="2" id="KW-0808">Transferase</keyword>
<dbReference type="OrthoDB" id="10037236at2759"/>
<dbReference type="PROSITE" id="PS50878">
    <property type="entry name" value="RT_POL"/>
    <property type="match status" value="1"/>
</dbReference>